<dbReference type="GO" id="GO:0006887">
    <property type="term" value="P:exocytosis"/>
    <property type="evidence" value="ECO:0007669"/>
    <property type="project" value="InterPro"/>
</dbReference>
<dbReference type="GO" id="GO:0000145">
    <property type="term" value="C:exocyst"/>
    <property type="evidence" value="ECO:0007669"/>
    <property type="project" value="InterPro"/>
</dbReference>
<accession>A0AA47MPU8</accession>
<keyword evidence="4" id="KW-1185">Reference proteome</keyword>
<proteinExistence type="inferred from homology"/>
<feature type="compositionally biased region" description="Basic residues" evidence="2">
    <location>
        <begin position="15"/>
        <end position="32"/>
    </location>
</feature>
<comment type="similarity">
    <text evidence="1">Belongs to the SEC6 family.</text>
</comment>
<organism evidence="3 4">
    <name type="scientific">Merluccius polli</name>
    <name type="common">Benguela hake</name>
    <name type="synonym">Merluccius cadenati</name>
    <dbReference type="NCBI Taxonomy" id="89951"/>
    <lineage>
        <taxon>Eukaryota</taxon>
        <taxon>Metazoa</taxon>
        <taxon>Chordata</taxon>
        <taxon>Craniata</taxon>
        <taxon>Vertebrata</taxon>
        <taxon>Euteleostomi</taxon>
        <taxon>Actinopterygii</taxon>
        <taxon>Neopterygii</taxon>
        <taxon>Teleostei</taxon>
        <taxon>Neoteleostei</taxon>
        <taxon>Acanthomorphata</taxon>
        <taxon>Zeiogadaria</taxon>
        <taxon>Gadariae</taxon>
        <taxon>Gadiformes</taxon>
        <taxon>Gadoidei</taxon>
        <taxon>Merlucciidae</taxon>
        <taxon>Merluccius</taxon>
    </lineage>
</organism>
<evidence type="ECO:0000256" key="2">
    <source>
        <dbReference type="SAM" id="MobiDB-lite"/>
    </source>
</evidence>
<comment type="caution">
    <text evidence="3">The sequence shown here is derived from an EMBL/GenBank/DDBJ whole genome shotgun (WGS) entry which is preliminary data.</text>
</comment>
<dbReference type="Proteomes" id="UP001174136">
    <property type="component" value="Unassembled WGS sequence"/>
</dbReference>
<feature type="compositionally biased region" description="Acidic residues" evidence="2">
    <location>
        <begin position="113"/>
        <end position="134"/>
    </location>
</feature>
<dbReference type="PANTHER" id="PTHR21292:SF4">
    <property type="entry name" value="TUMOR NECROSIS FACTOR ALPHA-INDUCED PROTEIN 2"/>
    <property type="match status" value="1"/>
</dbReference>
<evidence type="ECO:0000313" key="3">
    <source>
        <dbReference type="EMBL" id="KAK0144000.1"/>
    </source>
</evidence>
<dbReference type="InterPro" id="IPR042532">
    <property type="entry name" value="EXOC3/Sec6_C"/>
</dbReference>
<dbReference type="AlphaFoldDB" id="A0AA47MPU8"/>
<feature type="region of interest" description="Disordered" evidence="2">
    <location>
        <begin position="193"/>
        <end position="235"/>
    </location>
</feature>
<feature type="compositionally biased region" description="Gly residues" evidence="2">
    <location>
        <begin position="212"/>
        <end position="235"/>
    </location>
</feature>
<sequence length="753" mass="83913">MEKETQDQPAASRGKYLRRLRIPRFARPKRKPAAAQGRDPSTGGVYVEKPANPLSGTSPVTPLTFGEMLDQKLFTEASRLLISREDRLFGRGSEEPGTGALWPPPGTHGDSGGGEEEGGKEEEEEKEEEEDEEDVLQKDLEALLVHVWMAIHSTFTSPSSTSPSSTSSSSPSSSSSQEDLQLLQSAVSVIHQQEAQDRCWKEQGKEEEERGGGGSDDGEGGTGAGGEGGVGGGGGDEFGARLPVWRPLGCLETHRKLLATMVESRLNRAPVDDGEASKLSSAAKRELCGVGRRLKEDLLVVARKVSRCYPEELGVPKLYANLYHQAFARRMTELARSRLGIDECIYLLLWVNDYYPNEILKHEELQAVFASAELGPLVPQDELQWLEDQYLTDKEGQVGGWLGSVLAIEQKRWQRGPEKVDHYWFSPLAVDTLQVVNRVVSEARSILSDQTKVQRFTAQLQPFLTSYRKALEDFARRKHDNSPAVMKANLVCIQQFRSFLEKEEDFLSGDQKVGLESSVRALEDLGYSALTCPIHLEIKAHYRLLWSGSWLARAGWVLDGLLESLDRELYFFTDLNPACRELLLGRLHEEFLVEYVRRMMKGKVMMRSKEEQEEAATLLCDHSNKIQAFFSEQGSSRVELLPLLTRISELLRHQDREGLQLEVAVMATHYPDLRSSHLSALMSLKNKSAADIHIIRSLKETRPQLPSTNHIAFFSRVPRQAERCCADGSVVGISFASLSVFNPSDTILASSSS</sequence>
<evidence type="ECO:0000313" key="4">
    <source>
        <dbReference type="Proteomes" id="UP001174136"/>
    </source>
</evidence>
<feature type="region of interest" description="Disordered" evidence="2">
    <location>
        <begin position="1"/>
        <end position="61"/>
    </location>
</feature>
<dbReference type="GO" id="GO:0051601">
    <property type="term" value="P:exocyst localization"/>
    <property type="evidence" value="ECO:0007669"/>
    <property type="project" value="TreeGrafter"/>
</dbReference>
<feature type="region of interest" description="Disordered" evidence="2">
    <location>
        <begin position="155"/>
        <end position="180"/>
    </location>
</feature>
<protein>
    <submittedName>
        <fullName evidence="3">Tumor necrosis factor alpha-induced protein 2</fullName>
    </submittedName>
</protein>
<dbReference type="PANTHER" id="PTHR21292">
    <property type="entry name" value="EXOCYST COMPLEX COMPONENT SEC6-RELATED"/>
    <property type="match status" value="1"/>
</dbReference>
<dbReference type="EMBL" id="JAOPHQ010003174">
    <property type="protein sequence ID" value="KAK0144000.1"/>
    <property type="molecule type" value="Genomic_DNA"/>
</dbReference>
<evidence type="ECO:0000256" key="1">
    <source>
        <dbReference type="ARBA" id="ARBA00009447"/>
    </source>
</evidence>
<dbReference type="GO" id="GO:0000149">
    <property type="term" value="F:SNARE binding"/>
    <property type="evidence" value="ECO:0007669"/>
    <property type="project" value="TreeGrafter"/>
</dbReference>
<dbReference type="InterPro" id="IPR010326">
    <property type="entry name" value="EXOC3/Sec6"/>
</dbReference>
<feature type="region of interest" description="Disordered" evidence="2">
    <location>
        <begin position="88"/>
        <end position="139"/>
    </location>
</feature>
<name>A0AA47MPU8_MERPO</name>
<reference evidence="3" key="1">
    <citation type="journal article" date="2023" name="Front. Mar. Sci.">
        <title>A new Merluccius polli reference genome to investigate the effects of global change in West African waters.</title>
        <authorList>
            <person name="Mateo J.L."/>
            <person name="Blanco-Fernandez C."/>
            <person name="Garcia-Vazquez E."/>
            <person name="Machado-Schiaffino G."/>
        </authorList>
    </citation>
    <scope>NUCLEOTIDE SEQUENCE</scope>
    <source>
        <strain evidence="3">C29</strain>
        <tissue evidence="3">Fin</tissue>
    </source>
</reference>
<dbReference type="Pfam" id="PF06046">
    <property type="entry name" value="Sec6"/>
    <property type="match status" value="1"/>
</dbReference>
<dbReference type="Gene3D" id="1.10.357.70">
    <property type="entry name" value="Exocyst complex component Sec6, C-terminal domain"/>
    <property type="match status" value="1"/>
</dbReference>
<feature type="compositionally biased region" description="Basic and acidic residues" evidence="2">
    <location>
        <begin position="194"/>
        <end position="211"/>
    </location>
</feature>
<gene>
    <name evidence="3" type="primary">TNFAIP2_0</name>
    <name evidence="3" type="ORF">N1851_017667</name>
</gene>
<feature type="compositionally biased region" description="Low complexity" evidence="2">
    <location>
        <begin position="155"/>
        <end position="176"/>
    </location>
</feature>